<dbReference type="InterPro" id="IPR046955">
    <property type="entry name" value="PHR1-like"/>
</dbReference>
<dbReference type="PANTHER" id="PTHR31499">
    <property type="entry name" value="MYB FAMILY TRANSCRIPTION FACTOR PHL11"/>
    <property type="match status" value="1"/>
</dbReference>
<protein>
    <recommendedName>
        <fullName evidence="2">MYB-CC type transcription factor LHEQLE-containing domain-containing protein</fullName>
    </recommendedName>
</protein>
<feature type="region of interest" description="Disordered" evidence="1">
    <location>
        <begin position="25"/>
        <end position="142"/>
    </location>
</feature>
<feature type="compositionally biased region" description="Acidic residues" evidence="1">
    <location>
        <begin position="74"/>
        <end position="93"/>
    </location>
</feature>
<dbReference type="Proteomes" id="UP001491310">
    <property type="component" value="Unassembled WGS sequence"/>
</dbReference>
<comment type="caution">
    <text evidence="3">The sequence shown here is derived from an EMBL/GenBank/DDBJ whole genome shotgun (WGS) entry which is preliminary data.</text>
</comment>
<evidence type="ECO:0000313" key="4">
    <source>
        <dbReference type="Proteomes" id="UP001491310"/>
    </source>
</evidence>
<proteinExistence type="predicted"/>
<evidence type="ECO:0000313" key="3">
    <source>
        <dbReference type="EMBL" id="KAK9909275.1"/>
    </source>
</evidence>
<feature type="domain" description="MYB-CC type transcription factor LHEQLE-containing" evidence="2">
    <location>
        <begin position="159"/>
        <end position="200"/>
    </location>
</feature>
<name>A0ABR2YQB8_9CHLO</name>
<dbReference type="Gene3D" id="1.10.10.60">
    <property type="entry name" value="Homeodomain-like"/>
    <property type="match status" value="1"/>
</dbReference>
<keyword evidence="4" id="KW-1185">Reference proteome</keyword>
<dbReference type="InterPro" id="IPR025756">
    <property type="entry name" value="Myb_CC_LHEQLE"/>
</dbReference>
<dbReference type="Pfam" id="PF14379">
    <property type="entry name" value="Myb_CC_LHEQLE"/>
    <property type="match status" value="1"/>
</dbReference>
<organism evidence="3 4">
    <name type="scientific">Coccomyxa subellipsoidea</name>
    <dbReference type="NCBI Taxonomy" id="248742"/>
    <lineage>
        <taxon>Eukaryota</taxon>
        <taxon>Viridiplantae</taxon>
        <taxon>Chlorophyta</taxon>
        <taxon>core chlorophytes</taxon>
        <taxon>Trebouxiophyceae</taxon>
        <taxon>Trebouxiophyceae incertae sedis</taxon>
        <taxon>Coccomyxaceae</taxon>
        <taxon>Coccomyxa</taxon>
    </lineage>
</organism>
<evidence type="ECO:0000256" key="1">
    <source>
        <dbReference type="SAM" id="MobiDB-lite"/>
    </source>
</evidence>
<accession>A0ABR2YQB8</accession>
<dbReference type="EMBL" id="JALJOT010000007">
    <property type="protein sequence ID" value="KAK9909275.1"/>
    <property type="molecule type" value="Genomic_DNA"/>
</dbReference>
<feature type="compositionally biased region" description="Low complexity" evidence="1">
    <location>
        <begin position="124"/>
        <end position="137"/>
    </location>
</feature>
<feature type="compositionally biased region" description="Basic residues" evidence="1">
    <location>
        <begin position="44"/>
        <end position="69"/>
    </location>
</feature>
<dbReference type="PANTHER" id="PTHR31499:SF79">
    <property type="entry name" value="HTH MYB-TYPE DOMAIN-CONTAINING PROTEIN"/>
    <property type="match status" value="1"/>
</dbReference>
<reference evidence="3 4" key="1">
    <citation type="journal article" date="2024" name="Nat. Commun.">
        <title>Phylogenomics reveals the evolutionary origins of lichenization in chlorophyte algae.</title>
        <authorList>
            <person name="Puginier C."/>
            <person name="Libourel C."/>
            <person name="Otte J."/>
            <person name="Skaloud P."/>
            <person name="Haon M."/>
            <person name="Grisel S."/>
            <person name="Petersen M."/>
            <person name="Berrin J.G."/>
            <person name="Delaux P.M."/>
            <person name="Dal Grande F."/>
            <person name="Keller J."/>
        </authorList>
    </citation>
    <scope>NUCLEOTIDE SEQUENCE [LARGE SCALE GENOMIC DNA]</scope>
    <source>
        <strain evidence="3 4">SAG 216-7</strain>
    </source>
</reference>
<evidence type="ECO:0000259" key="2">
    <source>
        <dbReference type="Pfam" id="PF14379"/>
    </source>
</evidence>
<gene>
    <name evidence="3" type="ORF">WJX75_009915</name>
</gene>
<sequence>MAVEGLTIYHIKSHLQKYRLNVRLPGESGDMIDDGPDDSEEPSRRKRRSRSHGQASSRRRSSRQRKRRSRSSDDDSDEDDLEDDDLEDDENFEEGISRARPGTSVSGVNGSSPHGGSPRGGSPRGRSLRGSSPRGNSMSSLQVEQLEVPDLDPDKQHSLEEALLKQMDMQKRLHEQLEEQRRLQLSLEAHGRYITSLIQSKGLEGKLPPEAKEVIDAALAPPQGSGLSTLTHNTAAQQWTPSVSADQGSSLAQQVGHVMPHSTAFLLGSGSATDPESSLLLDTNLQAAAAVWEGNPMHVLEQSGHKHEEGIVGVKPEQQL</sequence>
<feature type="compositionally biased region" description="Acidic residues" evidence="1">
    <location>
        <begin position="30"/>
        <end position="40"/>
    </location>
</feature>